<dbReference type="EMBL" id="JAPDFW010000117">
    <property type="protein sequence ID" value="KAJ5068268.1"/>
    <property type="molecule type" value="Genomic_DNA"/>
</dbReference>
<reference evidence="1" key="1">
    <citation type="submission" date="2022-10" db="EMBL/GenBank/DDBJ databases">
        <title>Novel sulphate-reducing endosymbionts in the free-living metamonad Anaeramoeba.</title>
        <authorList>
            <person name="Jerlstrom-Hultqvist J."/>
            <person name="Cepicka I."/>
            <person name="Gallot-Lavallee L."/>
            <person name="Salas-Leiva D."/>
            <person name="Curtis B.A."/>
            <person name="Zahonova K."/>
            <person name="Pipaliya S."/>
            <person name="Dacks J."/>
            <person name="Roger A.J."/>
        </authorList>
    </citation>
    <scope>NUCLEOTIDE SEQUENCE</scope>
    <source>
        <strain evidence="1">BMAN</strain>
    </source>
</reference>
<evidence type="ECO:0000313" key="2">
    <source>
        <dbReference type="Proteomes" id="UP001149090"/>
    </source>
</evidence>
<sequence>MKQIKDNLMKKRVFKKRDQRKQTKANYLKKFIQKIDKKDKKDKMEKKQKKNFSFWIKNEENFQNEKKIIQNEFPGGFLVDCIVKIEKDTASFRVKNSNNFESKNFIIQTKNPKKYFAKPTNHPIIDLIKKK</sequence>
<comment type="caution">
    <text evidence="1">The sequence shown here is derived from an EMBL/GenBank/DDBJ whole genome shotgun (WGS) entry which is preliminary data.</text>
</comment>
<organism evidence="1 2">
    <name type="scientific">Anaeramoeba ignava</name>
    <name type="common">Anaerobic marine amoeba</name>
    <dbReference type="NCBI Taxonomy" id="1746090"/>
    <lineage>
        <taxon>Eukaryota</taxon>
        <taxon>Metamonada</taxon>
        <taxon>Anaeramoebidae</taxon>
        <taxon>Anaeramoeba</taxon>
    </lineage>
</organism>
<proteinExistence type="predicted"/>
<protein>
    <submittedName>
        <fullName evidence="1">Uncharacterized protein</fullName>
    </submittedName>
</protein>
<evidence type="ECO:0000313" key="1">
    <source>
        <dbReference type="EMBL" id="KAJ5068268.1"/>
    </source>
</evidence>
<accession>A0A9Q0L8X8</accession>
<gene>
    <name evidence="1" type="ORF">M0811_12380</name>
</gene>
<dbReference type="Proteomes" id="UP001149090">
    <property type="component" value="Unassembled WGS sequence"/>
</dbReference>
<dbReference type="AlphaFoldDB" id="A0A9Q0L8X8"/>
<name>A0A9Q0L8X8_ANAIG</name>
<keyword evidence="2" id="KW-1185">Reference proteome</keyword>